<dbReference type="STRING" id="1548547.BA177_06085"/>
<dbReference type="AlphaFoldDB" id="A0A193LE97"/>
<accession>A0A193LE97</accession>
<evidence type="ECO:0000313" key="4">
    <source>
        <dbReference type="Proteomes" id="UP000092695"/>
    </source>
</evidence>
<gene>
    <name evidence="3" type="ORF">BA177_06085</name>
</gene>
<dbReference type="KEGG" id="woc:BA177_06085"/>
<reference evidence="3 4" key="1">
    <citation type="submission" date="2016-06" db="EMBL/GenBank/DDBJ databases">
        <title>Complete genome sequence of a deep-branching marine Gamma Proteobacterium Woeseia oceani type strain XK5.</title>
        <authorList>
            <person name="Mu D."/>
            <person name="Du Z."/>
        </authorList>
    </citation>
    <scope>NUCLEOTIDE SEQUENCE [LARGE SCALE GENOMIC DNA]</scope>
    <source>
        <strain evidence="3 4">XK5</strain>
    </source>
</reference>
<keyword evidence="1" id="KW-0812">Transmembrane</keyword>
<dbReference type="Proteomes" id="UP000092695">
    <property type="component" value="Chromosome"/>
</dbReference>
<keyword evidence="4" id="KW-1185">Reference proteome</keyword>
<sequence length="307" mass="32940">MAGGLLTALAYPLVRGWIGHLGPSLRSVVRLLYAATAPLAALLSVAIVSHPTIADLLVAAHCHGSQCTAHAPVYAANSSLLFAVSLIGSLIVLLLLTTLLWTLRIGQRRLRVLSALAHRSVQGFHTLDSAEELVFCTGLLRPQILLSQGLVDRLQPGELAVVLAHEQAHAERLDNLRAFLLYWLTVFWPGTLRRRAQRDGRADAEQACDLAAARAFSGADQVVSVIRKLSQKSTAIPGGMFGRSVVLDSNDAVARVSVLEDGNKYDEATPGDWCKAFVSLTLGLGMLIYVLAAASHQAIEWLGSFVV</sequence>
<organism evidence="3 4">
    <name type="scientific">Woeseia oceani</name>
    <dbReference type="NCBI Taxonomy" id="1548547"/>
    <lineage>
        <taxon>Bacteria</taxon>
        <taxon>Pseudomonadati</taxon>
        <taxon>Pseudomonadota</taxon>
        <taxon>Gammaproteobacteria</taxon>
        <taxon>Woeseiales</taxon>
        <taxon>Woeseiaceae</taxon>
        <taxon>Woeseia</taxon>
    </lineage>
</organism>
<dbReference type="InterPro" id="IPR052173">
    <property type="entry name" value="Beta-lactam_resp_regulator"/>
</dbReference>
<feature type="transmembrane region" description="Helical" evidence="1">
    <location>
        <begin position="80"/>
        <end position="103"/>
    </location>
</feature>
<evidence type="ECO:0000313" key="3">
    <source>
        <dbReference type="EMBL" id="ANO50832.1"/>
    </source>
</evidence>
<protein>
    <recommendedName>
        <fullName evidence="2">Peptidase M56 domain-containing protein</fullName>
    </recommendedName>
</protein>
<dbReference type="EMBL" id="CP016268">
    <property type="protein sequence ID" value="ANO50832.1"/>
    <property type="molecule type" value="Genomic_DNA"/>
</dbReference>
<proteinExistence type="predicted"/>
<dbReference type="Pfam" id="PF05569">
    <property type="entry name" value="Peptidase_M56"/>
    <property type="match status" value="1"/>
</dbReference>
<dbReference type="PANTHER" id="PTHR34978">
    <property type="entry name" value="POSSIBLE SENSOR-TRANSDUCER PROTEIN BLAR"/>
    <property type="match status" value="1"/>
</dbReference>
<feature type="transmembrane region" description="Helical" evidence="1">
    <location>
        <begin position="277"/>
        <end position="299"/>
    </location>
</feature>
<dbReference type="InterPro" id="IPR008756">
    <property type="entry name" value="Peptidase_M56"/>
</dbReference>
<feature type="transmembrane region" description="Helical" evidence="1">
    <location>
        <begin position="31"/>
        <end position="49"/>
    </location>
</feature>
<keyword evidence="1" id="KW-1133">Transmembrane helix</keyword>
<dbReference type="Gene3D" id="3.30.2010.10">
    <property type="entry name" value="Metalloproteases ('zincins'), catalytic domain"/>
    <property type="match status" value="1"/>
</dbReference>
<keyword evidence="1" id="KW-0472">Membrane</keyword>
<feature type="domain" description="Peptidase M56" evidence="2">
    <location>
        <begin position="133"/>
        <end position="212"/>
    </location>
</feature>
<dbReference type="PANTHER" id="PTHR34978:SF3">
    <property type="entry name" value="SLR0241 PROTEIN"/>
    <property type="match status" value="1"/>
</dbReference>
<name>A0A193LE97_9GAMM</name>
<evidence type="ECO:0000256" key="1">
    <source>
        <dbReference type="SAM" id="Phobius"/>
    </source>
</evidence>
<evidence type="ECO:0000259" key="2">
    <source>
        <dbReference type="Pfam" id="PF05569"/>
    </source>
</evidence>
<dbReference type="CDD" id="cd07326">
    <property type="entry name" value="M56_BlaR1_MecR1_like"/>
    <property type="match status" value="1"/>
</dbReference>